<evidence type="ECO:0000256" key="2">
    <source>
        <dbReference type="ARBA" id="ARBA00016337"/>
    </source>
</evidence>
<keyword evidence="5 10" id="KW-0479">Metal-binding</keyword>
<keyword evidence="3 10" id="KW-0285">Flavoprotein</keyword>
<dbReference type="PATRIC" id="fig|1121865.3.peg.1764"/>
<protein>
    <recommendedName>
        <fullName evidence="2 10">FAD:protein FMN transferase</fullName>
        <ecNumber evidence="1 10">2.7.1.180</ecNumber>
    </recommendedName>
    <alternativeName>
        <fullName evidence="8 10">Flavin transferase</fullName>
    </alternativeName>
</protein>
<evidence type="ECO:0000256" key="4">
    <source>
        <dbReference type="ARBA" id="ARBA00022679"/>
    </source>
</evidence>
<dbReference type="EC" id="2.7.1.180" evidence="1 10"/>
<dbReference type="InterPro" id="IPR003374">
    <property type="entry name" value="ApbE-like_sf"/>
</dbReference>
<sequence length="310" mass="34730">MQAGKRVLQLMGTIIELYVAHPEYEQLLHSAEASLRDYAKRFSAHDSQSQLGHLQQMAGKSRIMLEKDLFELIKIGTHYSQKQDLFLNIAIGPLTRLWHIGFSDQKRPTQAEIDRVLPLIDPKSIILDEKEQSVFLAKAGMALDLGAIAKGYFADLIMQSWRQAGVTAAYINLGGNVLVYGPALHTKDFQWRVGIQNPFMPRGNTLLTLKIHNQSVVTSGIYERNFQLGNNHFHHIFDSQTGYPIASEIASITVIAEQSLTCELWTTLLFGASAKEAICYLNQLPAVEGIVITKDHQLFQTANLSHFIAE</sequence>
<dbReference type="GO" id="GO:0046872">
    <property type="term" value="F:metal ion binding"/>
    <property type="evidence" value="ECO:0007669"/>
    <property type="project" value="UniProtKB-UniRule"/>
</dbReference>
<evidence type="ECO:0000313" key="12">
    <source>
        <dbReference type="EMBL" id="EOW84017.1"/>
    </source>
</evidence>
<name>S0K3E7_9ENTE</name>
<dbReference type="GO" id="GO:0016740">
    <property type="term" value="F:transferase activity"/>
    <property type="evidence" value="ECO:0007669"/>
    <property type="project" value="UniProtKB-UniRule"/>
</dbReference>
<dbReference type="eggNOG" id="COG1477">
    <property type="taxonomic scope" value="Bacteria"/>
</dbReference>
<dbReference type="PANTHER" id="PTHR30040">
    <property type="entry name" value="THIAMINE BIOSYNTHESIS LIPOPROTEIN APBE"/>
    <property type="match status" value="1"/>
</dbReference>
<keyword evidence="6 10" id="KW-0274">FAD</keyword>
<evidence type="ECO:0000256" key="8">
    <source>
        <dbReference type="ARBA" id="ARBA00031306"/>
    </source>
</evidence>
<evidence type="ECO:0000256" key="1">
    <source>
        <dbReference type="ARBA" id="ARBA00011955"/>
    </source>
</evidence>
<dbReference type="RefSeq" id="WP_016183930.1">
    <property type="nucleotide sequence ID" value="NZ_JXKI01000003.1"/>
</dbReference>
<evidence type="ECO:0000256" key="11">
    <source>
        <dbReference type="PIRSR" id="PIRSR006268-2"/>
    </source>
</evidence>
<organism evidence="12 13">
    <name type="scientific">Enterococcus columbae DSM 7374 = ATCC 51263</name>
    <dbReference type="NCBI Taxonomy" id="1121865"/>
    <lineage>
        <taxon>Bacteria</taxon>
        <taxon>Bacillati</taxon>
        <taxon>Bacillota</taxon>
        <taxon>Bacilli</taxon>
        <taxon>Lactobacillales</taxon>
        <taxon>Enterococcaceae</taxon>
        <taxon>Enterococcus</taxon>
    </lineage>
</organism>
<evidence type="ECO:0000256" key="6">
    <source>
        <dbReference type="ARBA" id="ARBA00022827"/>
    </source>
</evidence>
<dbReference type="Gene3D" id="3.10.520.10">
    <property type="entry name" value="ApbE-like domains"/>
    <property type="match status" value="1"/>
</dbReference>
<dbReference type="SUPFAM" id="SSF143631">
    <property type="entry name" value="ApbE-like"/>
    <property type="match status" value="1"/>
</dbReference>
<comment type="caution">
    <text evidence="12">The sequence shown here is derived from an EMBL/GenBank/DDBJ whole genome shotgun (WGS) entry which is preliminary data.</text>
</comment>
<comment type="cofactor">
    <cofactor evidence="11">
        <name>Mg(2+)</name>
        <dbReference type="ChEBI" id="CHEBI:18420"/>
    </cofactor>
    <cofactor evidence="11">
        <name>Mn(2+)</name>
        <dbReference type="ChEBI" id="CHEBI:29035"/>
    </cofactor>
    <text evidence="11">Magnesium. Can also use manganese.</text>
</comment>
<comment type="similarity">
    <text evidence="10">Belongs to the ApbE family.</text>
</comment>
<dbReference type="AlphaFoldDB" id="S0K3E7"/>
<dbReference type="OrthoDB" id="9778595at2"/>
<keyword evidence="7 10" id="KW-0460">Magnesium</keyword>
<proteinExistence type="inferred from homology"/>
<feature type="binding site" evidence="11">
    <location>
        <position position="267"/>
    </location>
    <ligand>
        <name>Mg(2+)</name>
        <dbReference type="ChEBI" id="CHEBI:18420"/>
    </ligand>
</feature>
<dbReference type="Proteomes" id="UP000014113">
    <property type="component" value="Unassembled WGS sequence"/>
</dbReference>
<dbReference type="PANTHER" id="PTHR30040:SF2">
    <property type="entry name" value="FAD:PROTEIN FMN TRANSFERASE"/>
    <property type="match status" value="1"/>
</dbReference>
<evidence type="ECO:0000256" key="5">
    <source>
        <dbReference type="ARBA" id="ARBA00022723"/>
    </source>
</evidence>
<evidence type="ECO:0000256" key="10">
    <source>
        <dbReference type="PIRNR" id="PIRNR006268"/>
    </source>
</evidence>
<dbReference type="Pfam" id="PF02424">
    <property type="entry name" value="ApbE"/>
    <property type="match status" value="1"/>
</dbReference>
<dbReference type="PIRSF" id="PIRSF006268">
    <property type="entry name" value="ApbE"/>
    <property type="match status" value="1"/>
</dbReference>
<dbReference type="EMBL" id="ASWJ01000006">
    <property type="protein sequence ID" value="EOW84017.1"/>
    <property type="molecule type" value="Genomic_DNA"/>
</dbReference>
<accession>S0K3E7</accession>
<gene>
    <name evidence="12" type="ORF">I568_01464</name>
</gene>
<evidence type="ECO:0000313" key="13">
    <source>
        <dbReference type="Proteomes" id="UP000014113"/>
    </source>
</evidence>
<comment type="catalytic activity">
    <reaction evidence="9 10">
        <text>L-threonyl-[protein] + FAD = FMN-L-threonyl-[protein] + AMP + H(+)</text>
        <dbReference type="Rhea" id="RHEA:36847"/>
        <dbReference type="Rhea" id="RHEA-COMP:11060"/>
        <dbReference type="Rhea" id="RHEA-COMP:11061"/>
        <dbReference type="ChEBI" id="CHEBI:15378"/>
        <dbReference type="ChEBI" id="CHEBI:30013"/>
        <dbReference type="ChEBI" id="CHEBI:57692"/>
        <dbReference type="ChEBI" id="CHEBI:74257"/>
        <dbReference type="ChEBI" id="CHEBI:456215"/>
        <dbReference type="EC" id="2.7.1.180"/>
    </reaction>
</comment>
<reference evidence="12 13" key="1">
    <citation type="submission" date="2013-03" db="EMBL/GenBank/DDBJ databases">
        <title>The Genome Sequence of Enterococcus columbae ATCC_51263 (PacBio/Illumina hybrid assembly).</title>
        <authorList>
            <consortium name="The Broad Institute Genomics Platform"/>
            <consortium name="The Broad Institute Genome Sequencing Center for Infectious Disease"/>
            <person name="Earl A."/>
            <person name="Russ C."/>
            <person name="Gilmore M."/>
            <person name="Surin D."/>
            <person name="Walker B."/>
            <person name="Young S."/>
            <person name="Zeng Q."/>
            <person name="Gargeya S."/>
            <person name="Fitzgerald M."/>
            <person name="Haas B."/>
            <person name="Abouelleil A."/>
            <person name="Allen A.W."/>
            <person name="Alvarado L."/>
            <person name="Arachchi H.M."/>
            <person name="Berlin A.M."/>
            <person name="Chapman S.B."/>
            <person name="Gainer-Dewar J."/>
            <person name="Goldberg J."/>
            <person name="Griggs A."/>
            <person name="Gujja S."/>
            <person name="Hansen M."/>
            <person name="Howarth C."/>
            <person name="Imamovic A."/>
            <person name="Ireland A."/>
            <person name="Larimer J."/>
            <person name="McCowan C."/>
            <person name="Murphy C."/>
            <person name="Pearson M."/>
            <person name="Poon T.W."/>
            <person name="Priest M."/>
            <person name="Roberts A."/>
            <person name="Saif S."/>
            <person name="Shea T."/>
            <person name="Sisk P."/>
            <person name="Sykes S."/>
            <person name="Wortman J."/>
            <person name="Nusbaum C."/>
            <person name="Birren B."/>
        </authorList>
    </citation>
    <scope>NUCLEOTIDE SEQUENCE [LARGE SCALE GENOMIC DNA]</scope>
    <source>
        <strain evidence="12 13">ATCC 51263</strain>
    </source>
</reference>
<evidence type="ECO:0000256" key="3">
    <source>
        <dbReference type="ARBA" id="ARBA00022630"/>
    </source>
</evidence>
<feature type="binding site" evidence="11">
    <location>
        <position position="147"/>
    </location>
    <ligand>
        <name>Mg(2+)</name>
        <dbReference type="ChEBI" id="CHEBI:18420"/>
    </ligand>
</feature>
<keyword evidence="4 10" id="KW-0808">Transferase</keyword>
<evidence type="ECO:0000256" key="7">
    <source>
        <dbReference type="ARBA" id="ARBA00022842"/>
    </source>
</evidence>
<dbReference type="STRING" id="1121865.OMW_01821"/>
<keyword evidence="13" id="KW-1185">Reference proteome</keyword>
<evidence type="ECO:0000256" key="9">
    <source>
        <dbReference type="ARBA" id="ARBA00048540"/>
    </source>
</evidence>
<dbReference type="InterPro" id="IPR024932">
    <property type="entry name" value="ApbE"/>
</dbReference>